<organism evidence="1 2">
    <name type="scientific">Rhizophagus clarus</name>
    <dbReference type="NCBI Taxonomy" id="94130"/>
    <lineage>
        <taxon>Eukaryota</taxon>
        <taxon>Fungi</taxon>
        <taxon>Fungi incertae sedis</taxon>
        <taxon>Mucoromycota</taxon>
        <taxon>Glomeromycotina</taxon>
        <taxon>Glomeromycetes</taxon>
        <taxon>Glomerales</taxon>
        <taxon>Glomeraceae</taxon>
        <taxon>Rhizophagus</taxon>
    </lineage>
</organism>
<gene>
    <name evidence="1" type="ORF">RCL2_001048400</name>
</gene>
<evidence type="ECO:0000313" key="2">
    <source>
        <dbReference type="Proteomes" id="UP000615446"/>
    </source>
</evidence>
<sequence>MQKPDNNWSIFIKIYYRVGEIDEKDAVIIINYKMKIFPKSAYETKQDFFEKKRWTLHLALVYTHSQVGMNLQIHAFDHWSNDTCQDSWFTASSLHAVIVELNPKPEWITFILDNGPHYHNADLMIIMKDERNGIIYVRKWTYFETGEAKISIDSHYAQISHAIKCHICQGFDILQGSNIELAIEGICGTSAAHLKPKCTKGKKIKAEWSNEGEYAGYICAHSIPNIGKWNYF</sequence>
<protein>
    <submittedName>
        <fullName evidence="1">Uncharacterized protein</fullName>
    </submittedName>
</protein>
<dbReference type="EMBL" id="BLAL01000068">
    <property type="protein sequence ID" value="GES83325.1"/>
    <property type="molecule type" value="Genomic_DNA"/>
</dbReference>
<accession>A0A8H3LCV3</accession>
<name>A0A8H3LCV3_9GLOM</name>
<dbReference type="OrthoDB" id="2423517at2759"/>
<comment type="caution">
    <text evidence="1">The sequence shown here is derived from an EMBL/GenBank/DDBJ whole genome shotgun (WGS) entry which is preliminary data.</text>
</comment>
<reference evidence="1" key="1">
    <citation type="submission" date="2019-10" db="EMBL/GenBank/DDBJ databases">
        <title>Conservation and host-specific expression of non-tandemly repeated heterogenous ribosome RNA gene in arbuscular mycorrhizal fungi.</title>
        <authorList>
            <person name="Maeda T."/>
            <person name="Kobayashi Y."/>
            <person name="Nakagawa T."/>
            <person name="Ezawa T."/>
            <person name="Yamaguchi K."/>
            <person name="Bino T."/>
            <person name="Nishimoto Y."/>
            <person name="Shigenobu S."/>
            <person name="Kawaguchi M."/>
        </authorList>
    </citation>
    <scope>NUCLEOTIDE SEQUENCE</scope>
    <source>
        <strain evidence="1">HR1</strain>
    </source>
</reference>
<dbReference type="Proteomes" id="UP000615446">
    <property type="component" value="Unassembled WGS sequence"/>
</dbReference>
<proteinExistence type="predicted"/>
<evidence type="ECO:0000313" key="1">
    <source>
        <dbReference type="EMBL" id="GES83325.1"/>
    </source>
</evidence>
<dbReference type="AlphaFoldDB" id="A0A8H3LCV3"/>